<name>A0A183DLR4_9BILA</name>
<proteinExistence type="predicted"/>
<reference evidence="1 2" key="2">
    <citation type="submission" date="2018-11" db="EMBL/GenBank/DDBJ databases">
        <authorList>
            <consortium name="Pathogen Informatics"/>
        </authorList>
    </citation>
    <scope>NUCLEOTIDE SEQUENCE [LARGE SCALE GENOMIC DNA]</scope>
</reference>
<reference evidence="3" key="1">
    <citation type="submission" date="2016-06" db="UniProtKB">
        <authorList>
            <consortium name="WormBaseParasite"/>
        </authorList>
    </citation>
    <scope>IDENTIFICATION</scope>
</reference>
<gene>
    <name evidence="1" type="ORF">GPUH_LOCUS9656</name>
</gene>
<accession>A0A183DLR4</accession>
<keyword evidence="2" id="KW-1185">Reference proteome</keyword>
<dbReference type="AlphaFoldDB" id="A0A183DLR4"/>
<evidence type="ECO:0000313" key="1">
    <source>
        <dbReference type="EMBL" id="VDK75509.1"/>
    </source>
</evidence>
<dbReference type="WBParaSite" id="GPUH_0000966601-mRNA-1">
    <property type="protein sequence ID" value="GPUH_0000966601-mRNA-1"/>
    <property type="gene ID" value="GPUH_0000966601"/>
</dbReference>
<protein>
    <submittedName>
        <fullName evidence="3">Transmembrane 9 superfamily member</fullName>
    </submittedName>
</protein>
<evidence type="ECO:0000313" key="3">
    <source>
        <dbReference type="WBParaSite" id="GPUH_0000966601-mRNA-1"/>
    </source>
</evidence>
<sequence>FKFVPVAEANVHQALEYRNLQVAKVVSINKNEAWYGSAHLNEGTAEGIDYQGFHIKLSYGDDPYFFSNYVFILMAVPRVARDYPSPYFDSDNTDEEKHRRYPIFSCMFLIRFGTLVKVTYCV</sequence>
<dbReference type="OrthoDB" id="5859672at2759"/>
<evidence type="ECO:0000313" key="2">
    <source>
        <dbReference type="Proteomes" id="UP000271098"/>
    </source>
</evidence>
<dbReference type="EMBL" id="UYRT01032682">
    <property type="protein sequence ID" value="VDK75509.1"/>
    <property type="molecule type" value="Genomic_DNA"/>
</dbReference>
<dbReference type="Proteomes" id="UP000271098">
    <property type="component" value="Unassembled WGS sequence"/>
</dbReference>
<organism evidence="3">
    <name type="scientific">Gongylonema pulchrum</name>
    <dbReference type="NCBI Taxonomy" id="637853"/>
    <lineage>
        <taxon>Eukaryota</taxon>
        <taxon>Metazoa</taxon>
        <taxon>Ecdysozoa</taxon>
        <taxon>Nematoda</taxon>
        <taxon>Chromadorea</taxon>
        <taxon>Rhabditida</taxon>
        <taxon>Spirurina</taxon>
        <taxon>Spiruromorpha</taxon>
        <taxon>Spiruroidea</taxon>
        <taxon>Gongylonematidae</taxon>
        <taxon>Gongylonema</taxon>
    </lineage>
</organism>